<feature type="transmembrane region" description="Helical" evidence="7">
    <location>
        <begin position="499"/>
        <end position="520"/>
    </location>
</feature>
<dbReference type="Proteomes" id="UP000269721">
    <property type="component" value="Unassembled WGS sequence"/>
</dbReference>
<proteinExistence type="inferred from homology"/>
<dbReference type="GO" id="GO:0005227">
    <property type="term" value="F:calcium-activated cation channel activity"/>
    <property type="evidence" value="ECO:0007669"/>
    <property type="project" value="InterPro"/>
</dbReference>
<dbReference type="InterPro" id="IPR032880">
    <property type="entry name" value="CSC1/OSCA1-like_N"/>
</dbReference>
<keyword evidence="12" id="KW-1185">Reference proteome</keyword>
<evidence type="ECO:0000259" key="10">
    <source>
        <dbReference type="Pfam" id="PF14703"/>
    </source>
</evidence>
<evidence type="ECO:0000256" key="4">
    <source>
        <dbReference type="ARBA" id="ARBA00022692"/>
    </source>
</evidence>
<dbReference type="PANTHER" id="PTHR13018:SF139">
    <property type="entry name" value="PHOSPHATE METABOLISM PROTEIN 7"/>
    <property type="match status" value="1"/>
</dbReference>
<evidence type="ECO:0000313" key="11">
    <source>
        <dbReference type="EMBL" id="RKO87072.1"/>
    </source>
</evidence>
<evidence type="ECO:0000256" key="2">
    <source>
        <dbReference type="ARBA" id="ARBA00007779"/>
    </source>
</evidence>
<keyword evidence="6 7" id="KW-0472">Membrane</keyword>
<dbReference type="AlphaFoldDB" id="A0A4P9W552"/>
<dbReference type="PANTHER" id="PTHR13018">
    <property type="entry name" value="PROBABLE MEMBRANE PROTEIN DUF221-RELATED"/>
    <property type="match status" value="1"/>
</dbReference>
<evidence type="ECO:0000313" key="12">
    <source>
        <dbReference type="Proteomes" id="UP000269721"/>
    </source>
</evidence>
<dbReference type="Pfam" id="PF14703">
    <property type="entry name" value="PHM7_cyt"/>
    <property type="match status" value="1"/>
</dbReference>
<feature type="transmembrane region" description="Helical" evidence="7">
    <location>
        <begin position="445"/>
        <end position="467"/>
    </location>
</feature>
<feature type="transmembrane region" description="Helical" evidence="7">
    <location>
        <begin position="568"/>
        <end position="589"/>
    </location>
</feature>
<dbReference type="Pfam" id="PF13967">
    <property type="entry name" value="RSN1_TM"/>
    <property type="match status" value="1"/>
</dbReference>
<accession>A0A4P9W552</accession>
<sequence>LLIGFSLLRPANKVVYQPRLKYAPEKVARVDGRAFQIITYQPTSIFFPALPKGLDAVMFLRFLRFCVQLIGGLSIFGIALCIFHYYAPRIDGDNQQLNNANGTLGLLLLSMSNVDPNSNWFWLHASLSWVFSIYAYFLLYNLWSEYTKFRKQWFATDDFRSGYFNRTLLLTNLSESMRTSDAVIRFIKSLNLKYPMSSAAMGREIGELPKLVKEHEKYTLLLEKALGTYLKDPNNLPAKRPTHKEDATLGLGGEKVDTIDFSITRLRVLEEQIYGLRSKGDAYFAPNASAFVSFESIKGANSAARKLENSAAIRLRSNTLNPPSVKLSPDFDDIVWQNLGIPIGLRMSRQAFAVVSLMGVTVGWTFFITFLGTITSLSTIKYYSQSLANWIESHPAATVILQSFIAPLLLVLASSFLLPVLLRVLSRIQGVLSGTGVEKSVMHKFFAFQVYQIIFLIAGTTIANALLRPSNGTTFQSVAEQASLNFVNKANFYTSQITLGYATIGIEIIQGYPLVMKFLLRRFASPTPRQEFELNKPPVFEEALQYGSLLMTLLISLAYSIVNPLILPFAFLHFLLFWLVYKYQLVYVCEYPSKRGG</sequence>
<dbReference type="InterPro" id="IPR045122">
    <property type="entry name" value="Csc1-like"/>
</dbReference>
<dbReference type="GO" id="GO:0005886">
    <property type="term" value="C:plasma membrane"/>
    <property type="evidence" value="ECO:0007669"/>
    <property type="project" value="TreeGrafter"/>
</dbReference>
<feature type="transmembrane region" description="Helical" evidence="7">
    <location>
        <begin position="400"/>
        <end position="425"/>
    </location>
</feature>
<comment type="similarity">
    <text evidence="2">Belongs to the CSC1 (TC 1.A.17) family.</text>
</comment>
<dbReference type="InterPro" id="IPR003864">
    <property type="entry name" value="CSC1/OSCA1-like_7TM"/>
</dbReference>
<evidence type="ECO:0000256" key="7">
    <source>
        <dbReference type="SAM" id="Phobius"/>
    </source>
</evidence>
<evidence type="ECO:0000259" key="8">
    <source>
        <dbReference type="Pfam" id="PF02714"/>
    </source>
</evidence>
<gene>
    <name evidence="11" type="ORF">BDK51DRAFT_11862</name>
</gene>
<feature type="domain" description="CSC1/OSCA1-like 7TM region" evidence="8">
    <location>
        <begin position="349"/>
        <end position="594"/>
    </location>
</feature>
<feature type="domain" description="CSC1/OSCA1-like cytosolic" evidence="10">
    <location>
        <begin position="165"/>
        <end position="338"/>
    </location>
</feature>
<feature type="transmembrane region" description="Helical" evidence="7">
    <location>
        <begin position="62"/>
        <end position="87"/>
    </location>
</feature>
<keyword evidence="4 7" id="KW-0812">Transmembrane</keyword>
<protein>
    <submittedName>
        <fullName evidence="11">Uncharacterized protein</fullName>
    </submittedName>
</protein>
<organism evidence="11 12">
    <name type="scientific">Blyttiomyces helicus</name>
    <dbReference type="NCBI Taxonomy" id="388810"/>
    <lineage>
        <taxon>Eukaryota</taxon>
        <taxon>Fungi</taxon>
        <taxon>Fungi incertae sedis</taxon>
        <taxon>Chytridiomycota</taxon>
        <taxon>Chytridiomycota incertae sedis</taxon>
        <taxon>Chytridiomycetes</taxon>
        <taxon>Chytridiomycetes incertae sedis</taxon>
        <taxon>Blyttiomyces</taxon>
    </lineage>
</organism>
<feature type="non-terminal residue" evidence="11">
    <location>
        <position position="1"/>
    </location>
</feature>
<evidence type="ECO:0000256" key="6">
    <source>
        <dbReference type="ARBA" id="ARBA00023136"/>
    </source>
</evidence>
<feature type="domain" description="CSC1/OSCA1-like N-terminal transmembrane" evidence="9">
    <location>
        <begin position="2"/>
        <end position="141"/>
    </location>
</feature>
<dbReference type="OrthoDB" id="2150324at2759"/>
<feature type="transmembrane region" description="Helical" evidence="7">
    <location>
        <begin position="351"/>
        <end position="380"/>
    </location>
</feature>
<feature type="transmembrane region" description="Helical" evidence="7">
    <location>
        <begin position="120"/>
        <end position="143"/>
    </location>
</feature>
<comment type="subcellular location">
    <subcellularLocation>
        <location evidence="1">Membrane</location>
        <topology evidence="1">Multi-pass membrane protein</topology>
    </subcellularLocation>
</comment>
<feature type="non-terminal residue" evidence="11">
    <location>
        <position position="597"/>
    </location>
</feature>
<evidence type="ECO:0000256" key="3">
    <source>
        <dbReference type="ARBA" id="ARBA00022448"/>
    </source>
</evidence>
<keyword evidence="5 7" id="KW-1133">Transmembrane helix</keyword>
<reference evidence="12" key="1">
    <citation type="journal article" date="2018" name="Nat. Microbiol.">
        <title>Leveraging single-cell genomics to expand the fungal tree of life.</title>
        <authorList>
            <person name="Ahrendt S.R."/>
            <person name="Quandt C.A."/>
            <person name="Ciobanu D."/>
            <person name="Clum A."/>
            <person name="Salamov A."/>
            <person name="Andreopoulos B."/>
            <person name="Cheng J.F."/>
            <person name="Woyke T."/>
            <person name="Pelin A."/>
            <person name="Henrissat B."/>
            <person name="Reynolds N.K."/>
            <person name="Benny G.L."/>
            <person name="Smith M.E."/>
            <person name="James T.Y."/>
            <person name="Grigoriev I.V."/>
        </authorList>
    </citation>
    <scope>NUCLEOTIDE SEQUENCE [LARGE SCALE GENOMIC DNA]</scope>
</reference>
<evidence type="ECO:0000256" key="1">
    <source>
        <dbReference type="ARBA" id="ARBA00004141"/>
    </source>
</evidence>
<dbReference type="Pfam" id="PF02714">
    <property type="entry name" value="RSN1_7TM"/>
    <property type="match status" value="1"/>
</dbReference>
<evidence type="ECO:0000259" key="9">
    <source>
        <dbReference type="Pfam" id="PF13967"/>
    </source>
</evidence>
<keyword evidence="3" id="KW-0813">Transport</keyword>
<name>A0A4P9W552_9FUNG</name>
<dbReference type="InterPro" id="IPR027815">
    <property type="entry name" value="CSC1/OSCA1-like_cyt"/>
</dbReference>
<evidence type="ECO:0000256" key="5">
    <source>
        <dbReference type="ARBA" id="ARBA00022989"/>
    </source>
</evidence>
<dbReference type="EMBL" id="KZ997705">
    <property type="protein sequence ID" value="RKO87072.1"/>
    <property type="molecule type" value="Genomic_DNA"/>
</dbReference>